<keyword evidence="8" id="KW-0378">Hydrolase</keyword>
<evidence type="ECO:0000256" key="4">
    <source>
        <dbReference type="ARBA" id="ARBA00022691"/>
    </source>
</evidence>
<dbReference type="PANTHER" id="PTHR33841">
    <property type="entry name" value="DNA METHYLTRANSFERASE YEEA-RELATED"/>
    <property type="match status" value="1"/>
</dbReference>
<dbReference type="Proteomes" id="UP000183454">
    <property type="component" value="Unassembled WGS sequence"/>
</dbReference>
<dbReference type="RefSeq" id="WP_074666148.1">
    <property type="nucleotide sequence ID" value="NZ_FNNH01000009.1"/>
</dbReference>
<dbReference type="GO" id="GO:0004519">
    <property type="term" value="F:endonuclease activity"/>
    <property type="evidence" value="ECO:0007669"/>
    <property type="project" value="UniProtKB-KW"/>
</dbReference>
<dbReference type="GO" id="GO:0032259">
    <property type="term" value="P:methylation"/>
    <property type="evidence" value="ECO:0007669"/>
    <property type="project" value="UniProtKB-KW"/>
</dbReference>
<keyword evidence="3" id="KW-0808">Transferase</keyword>
<dbReference type="GO" id="GO:0006304">
    <property type="term" value="P:DNA modification"/>
    <property type="evidence" value="ECO:0007669"/>
    <property type="project" value="InterPro"/>
</dbReference>
<gene>
    <name evidence="8" type="ORF">SAMN05421882_100918</name>
</gene>
<dbReference type="InterPro" id="IPR050953">
    <property type="entry name" value="N4_N6_ade-DNA_methylase"/>
</dbReference>
<dbReference type="Gene3D" id="3.40.50.150">
    <property type="entry name" value="Vaccinia Virus protein VP39"/>
    <property type="match status" value="1"/>
</dbReference>
<dbReference type="SUPFAM" id="SSF52980">
    <property type="entry name" value="Restriction endonuclease-like"/>
    <property type="match status" value="1"/>
</dbReference>
<organism evidence="8 9">
    <name type="scientific">Nitrosomonas communis</name>
    <dbReference type="NCBI Taxonomy" id="44574"/>
    <lineage>
        <taxon>Bacteria</taxon>
        <taxon>Pseudomonadati</taxon>
        <taxon>Pseudomonadota</taxon>
        <taxon>Betaproteobacteria</taxon>
        <taxon>Nitrosomonadales</taxon>
        <taxon>Nitrosomonadaceae</taxon>
        <taxon>Nitrosomonas</taxon>
    </lineage>
</organism>
<keyword evidence="8" id="KW-0540">Nuclease</keyword>
<dbReference type="EMBL" id="FNNH01000009">
    <property type="protein sequence ID" value="SDW36973.1"/>
    <property type="molecule type" value="Genomic_DNA"/>
</dbReference>
<dbReference type="Gene3D" id="3.40.960.10">
    <property type="entry name" value="VSR Endonuclease"/>
    <property type="match status" value="1"/>
</dbReference>
<dbReference type="PRINTS" id="PR00507">
    <property type="entry name" value="N12N6MTFRASE"/>
</dbReference>
<name>A0A1H2SZ61_9PROT</name>
<dbReference type="Pfam" id="PF04480">
    <property type="entry name" value="DUF559"/>
    <property type="match status" value="1"/>
</dbReference>
<comment type="catalytic activity">
    <reaction evidence="5">
        <text>a 2'-deoxyadenosine in DNA + S-adenosyl-L-methionine = an N(6)-methyl-2'-deoxyadenosine in DNA + S-adenosyl-L-homocysteine + H(+)</text>
        <dbReference type="Rhea" id="RHEA:15197"/>
        <dbReference type="Rhea" id="RHEA-COMP:12418"/>
        <dbReference type="Rhea" id="RHEA-COMP:12419"/>
        <dbReference type="ChEBI" id="CHEBI:15378"/>
        <dbReference type="ChEBI" id="CHEBI:57856"/>
        <dbReference type="ChEBI" id="CHEBI:59789"/>
        <dbReference type="ChEBI" id="CHEBI:90615"/>
        <dbReference type="ChEBI" id="CHEBI:90616"/>
        <dbReference type="EC" id="2.1.1.72"/>
    </reaction>
</comment>
<protein>
    <recommendedName>
        <fullName evidence="1">site-specific DNA-methyltransferase (adenine-specific)</fullName>
        <ecNumber evidence="1">2.1.1.72</ecNumber>
    </recommendedName>
</protein>
<evidence type="ECO:0000256" key="3">
    <source>
        <dbReference type="ARBA" id="ARBA00022679"/>
    </source>
</evidence>
<proteinExistence type="predicted"/>
<reference evidence="8 9" key="1">
    <citation type="submission" date="2016-10" db="EMBL/GenBank/DDBJ databases">
        <authorList>
            <person name="de Groot N.N."/>
        </authorList>
    </citation>
    <scope>NUCLEOTIDE SEQUENCE [LARGE SCALE GENOMIC DNA]</scope>
    <source>
        <strain evidence="8 9">Nm110</strain>
    </source>
</reference>
<dbReference type="CDD" id="cd01038">
    <property type="entry name" value="Endonuclease_DUF559"/>
    <property type="match status" value="1"/>
</dbReference>
<evidence type="ECO:0000256" key="2">
    <source>
        <dbReference type="ARBA" id="ARBA00022603"/>
    </source>
</evidence>
<feature type="domain" description="DUF559" evidence="6">
    <location>
        <begin position="308"/>
        <end position="412"/>
    </location>
</feature>
<evidence type="ECO:0000313" key="8">
    <source>
        <dbReference type="EMBL" id="SDW36973.1"/>
    </source>
</evidence>
<dbReference type="SUPFAM" id="SSF53335">
    <property type="entry name" value="S-adenosyl-L-methionine-dependent methyltransferases"/>
    <property type="match status" value="1"/>
</dbReference>
<dbReference type="InterPro" id="IPR011639">
    <property type="entry name" value="MethylTrfase_TaqI-like_dom"/>
</dbReference>
<dbReference type="PANTHER" id="PTHR33841:SF1">
    <property type="entry name" value="DNA METHYLTRANSFERASE A"/>
    <property type="match status" value="1"/>
</dbReference>
<evidence type="ECO:0000256" key="1">
    <source>
        <dbReference type="ARBA" id="ARBA00011900"/>
    </source>
</evidence>
<evidence type="ECO:0000256" key="5">
    <source>
        <dbReference type="ARBA" id="ARBA00047942"/>
    </source>
</evidence>
<dbReference type="EC" id="2.1.1.72" evidence="1"/>
<dbReference type="GO" id="GO:0009007">
    <property type="term" value="F:site-specific DNA-methyltransferase (adenine-specific) activity"/>
    <property type="evidence" value="ECO:0007669"/>
    <property type="project" value="UniProtKB-EC"/>
</dbReference>
<dbReference type="InterPro" id="IPR011335">
    <property type="entry name" value="Restrct_endonuc-II-like"/>
</dbReference>
<evidence type="ECO:0000313" key="9">
    <source>
        <dbReference type="Proteomes" id="UP000183454"/>
    </source>
</evidence>
<evidence type="ECO:0000259" key="6">
    <source>
        <dbReference type="Pfam" id="PF04480"/>
    </source>
</evidence>
<dbReference type="InterPro" id="IPR007569">
    <property type="entry name" value="DUF559"/>
</dbReference>
<dbReference type="Pfam" id="PF07669">
    <property type="entry name" value="Eco57I"/>
    <property type="match status" value="1"/>
</dbReference>
<dbReference type="InterPro" id="IPR029063">
    <property type="entry name" value="SAM-dependent_MTases_sf"/>
</dbReference>
<keyword evidence="4" id="KW-0949">S-adenosyl-L-methionine</keyword>
<sequence>MNPLEKNLRNQLERTVKQARDVSEDAARAALEQLGVSEATPFAHLSEQDRELRRRLRAHGRQLGDTFLSSPSGRGAGGEGKFQSPDHLIEEVAYEHWHRMLFARFLAANNLLMYWPKGDNEPIDVDLETCQGLLDDGEEQASSVWELAARFAARMLPQIFRLDSPVFQLVLPPEHQQKLERLVADLPVEVFTASDSLGWVYQFWQAKKKDEINASEVKIGSRELPAVTQLFTEPYMVSFLLDNALGAWWAARRFTEADLKNASSEEELRRKAAIPGVPLQYLRFVKIPSPSGRGVRDEGKKAPIPEDILQNARELRKNQTDAEKLLWGLLRDYRFAGRKFRRQHPINRYILDFYCHELKLAIELEGGQHNEDTTQQYDEERTRLLNEQGIRLIRFWNNEVLQQTDSVLEVLWNAFTPTPLPEGEGLMWQPAAGTFDHWPEKLADLKILDPCCGSGHFLVAAFLMLVPMRMALEGFSAKEAVDAVLRENIHGLELDQRCVELAAFALALTAWKYPDLPSSSGGGTEYEGGAKPIGFRPLPELNVACSGLSVSVAKEEWKQLGLGKKNLTIALDWIHDTFKDAPVLGSLLNPAKTDAAKLVQWDELSVALEQALKQEQSEVQQEVVVVAQGLAKAATLLAGQYQLVITNVPYLARSKQNERLRDFCERHYSAAKNDLATVFLDRCLELCVEGGTASMVLPQNWLFLISYKKFREKLLKNDTWHLIARLGPQAFQTPMWDFNVQLITLSRGYSSKERSSLFGEPCDGNMIRGVDVSKPRTASEKATQLLTVKIKCVEQAKQLENPDARVGFQEGLENVQLLIDYVDSYEGIGTGDLARFQMFWWESMLSGDCLIPFRTTSEFTKEYSGYTGALLWESGEGEMVKKAREQNSRPTRGFRAWGKKGIAINRMRNLESSLFLGQKFDCNIAAIIPKSPKHLPGIWAFCSSPEYPMLVRDIDQALKVTNHTLAKVPFDLDYWTQVAAEKYPNDLPKPYTDDPTQWIFHGHPCGSVVWDKETKWTSHGPLRTDDTVLQVAVARLLGYHWPAELDASMELADEQREWVKHCEALLPFADDDGIVCIPPVRGEASASERLLNLLAAVYGNAWSNDTLAGLLKSADHAGKTLETWLREKFFTQHCKLFQHRPFIWHIWDGLRDGFAALVNYHKFDRKNLETLIYTYLGDWISRQKQDIASGVDGAQERLATAESLKKKLELILEGDAPYDIFVRWKPLEKQPIGWDPDLNDGVRLNIRPFLSVPDVGKKGAGVLRDKPNINWNKDRGKDVESAPWYHLFNGDRINDHHLTLAEKRAIREAAE</sequence>
<keyword evidence="8" id="KW-0255">Endonuclease</keyword>
<feature type="domain" description="Type II methyltransferase M.TaqI-like" evidence="7">
    <location>
        <begin position="487"/>
        <end position="726"/>
    </location>
</feature>
<dbReference type="InterPro" id="IPR047216">
    <property type="entry name" value="Endonuclease_DUF559_bact"/>
</dbReference>
<evidence type="ECO:0000259" key="7">
    <source>
        <dbReference type="Pfam" id="PF07669"/>
    </source>
</evidence>
<keyword evidence="2" id="KW-0489">Methyltransferase</keyword>
<accession>A0A1H2SZ61</accession>